<evidence type="ECO:0000313" key="2">
    <source>
        <dbReference type="WBParaSite" id="JU765_v2.g7594.t1"/>
    </source>
</evidence>
<organism evidence="1 2">
    <name type="scientific">Panagrolaimus sp. JU765</name>
    <dbReference type="NCBI Taxonomy" id="591449"/>
    <lineage>
        <taxon>Eukaryota</taxon>
        <taxon>Metazoa</taxon>
        <taxon>Ecdysozoa</taxon>
        <taxon>Nematoda</taxon>
        <taxon>Chromadorea</taxon>
        <taxon>Rhabditida</taxon>
        <taxon>Tylenchina</taxon>
        <taxon>Panagrolaimomorpha</taxon>
        <taxon>Panagrolaimoidea</taxon>
        <taxon>Panagrolaimidae</taxon>
        <taxon>Panagrolaimus</taxon>
    </lineage>
</organism>
<reference evidence="2" key="1">
    <citation type="submission" date="2022-11" db="UniProtKB">
        <authorList>
            <consortium name="WormBaseParasite"/>
        </authorList>
    </citation>
    <scope>IDENTIFICATION</scope>
</reference>
<dbReference type="WBParaSite" id="JU765_v2.g7594.t1">
    <property type="protein sequence ID" value="JU765_v2.g7594.t1"/>
    <property type="gene ID" value="JU765_v2.g7594"/>
</dbReference>
<accession>A0AC34RK42</accession>
<sequence>MPELTELKDAFSHLTNVTRMAEGRRVPCSVIPYLTKAVCSYIDKWKTSKYELLKDFAFLFETQWNRIKEINLKSKGIRYAAFLDPRFVKKETIYSEQEWKKLEEEIKNEIGCVESTSVETADDIWSQETIKIGKDEIQTYYNLAGMDFPTPDNHNHEAVYEFWSINENQLPNLAKLARKYLCILASSAEPERYFSQVSSILKDKKRSNMTSQTLKNLTTIRNLTLLKLLGQSDSEDEDEENQDGGDDKNNNEKEILPL</sequence>
<dbReference type="Proteomes" id="UP000887576">
    <property type="component" value="Unplaced"/>
</dbReference>
<protein>
    <submittedName>
        <fullName evidence="2">HAT C-terminal dimerisation domain-containing protein</fullName>
    </submittedName>
</protein>
<proteinExistence type="predicted"/>
<evidence type="ECO:0000313" key="1">
    <source>
        <dbReference type="Proteomes" id="UP000887576"/>
    </source>
</evidence>
<name>A0AC34RK42_9BILA</name>